<feature type="domain" description="NERD" evidence="1">
    <location>
        <begin position="14"/>
        <end position="108"/>
    </location>
</feature>
<evidence type="ECO:0000259" key="1">
    <source>
        <dbReference type="PROSITE" id="PS50965"/>
    </source>
</evidence>
<gene>
    <name evidence="2" type="ORF">NDI38_25975</name>
</gene>
<protein>
    <submittedName>
        <fullName evidence="2">NERD domain-containing protein</fullName>
    </submittedName>
</protein>
<dbReference type="EMBL" id="JAMPLM010000045">
    <property type="protein sequence ID" value="MEP1061824.1"/>
    <property type="molecule type" value="Genomic_DNA"/>
</dbReference>
<comment type="caution">
    <text evidence="2">The sequence shown here is derived from an EMBL/GenBank/DDBJ whole genome shotgun (WGS) entry which is preliminary data.</text>
</comment>
<dbReference type="RefSeq" id="WP_199305207.1">
    <property type="nucleotide sequence ID" value="NZ_JAMPLM010000045.1"/>
</dbReference>
<accession>A0ABV0KRH9</accession>
<dbReference type="InterPro" id="IPR011528">
    <property type="entry name" value="NERD"/>
</dbReference>
<dbReference type="PROSITE" id="PS50965">
    <property type="entry name" value="NERD"/>
    <property type="match status" value="1"/>
</dbReference>
<keyword evidence="3" id="KW-1185">Reference proteome</keyword>
<dbReference type="Proteomes" id="UP001476950">
    <property type="component" value="Unassembled WGS sequence"/>
</dbReference>
<evidence type="ECO:0000313" key="2">
    <source>
        <dbReference type="EMBL" id="MEP1061824.1"/>
    </source>
</evidence>
<evidence type="ECO:0000313" key="3">
    <source>
        <dbReference type="Proteomes" id="UP001476950"/>
    </source>
</evidence>
<dbReference type="Pfam" id="PF08378">
    <property type="entry name" value="NERD"/>
    <property type="match status" value="1"/>
</dbReference>
<name>A0ABV0KRH9_9CYAN</name>
<reference evidence="2 3" key="1">
    <citation type="submission" date="2022-04" db="EMBL/GenBank/DDBJ databases">
        <title>Positive selection, recombination, and allopatry shape intraspecific diversity of widespread and dominant cyanobacteria.</title>
        <authorList>
            <person name="Wei J."/>
            <person name="Shu W."/>
            <person name="Hu C."/>
        </authorList>
    </citation>
    <scope>NUCLEOTIDE SEQUENCE [LARGE SCALE GENOMIC DNA]</scope>
    <source>
        <strain evidence="2 3">AS-A4</strain>
    </source>
</reference>
<organism evidence="2 3">
    <name type="scientific">Stenomitos frigidus AS-A4</name>
    <dbReference type="NCBI Taxonomy" id="2933935"/>
    <lineage>
        <taxon>Bacteria</taxon>
        <taxon>Bacillati</taxon>
        <taxon>Cyanobacteriota</taxon>
        <taxon>Cyanophyceae</taxon>
        <taxon>Leptolyngbyales</taxon>
        <taxon>Leptolyngbyaceae</taxon>
        <taxon>Stenomitos</taxon>
    </lineage>
</organism>
<sequence length="108" mass="12495">MANLIPAFSTCAQRMTAGERRLAQRLEDKLEQDYLLWYDVPVRQKLLHPDFILLHPQRGLIVLEVKDWKLATIQQISRETVTLLTDAGEKSVDNPLAQAWHYTLAIKQ</sequence>
<proteinExistence type="predicted"/>